<keyword evidence="3 6" id="KW-0812">Transmembrane</keyword>
<dbReference type="PANTHER" id="PTHR30569">
    <property type="entry name" value="CYTOSINE TRANSPORTER CODB"/>
    <property type="match status" value="1"/>
</dbReference>
<feature type="transmembrane region" description="Helical" evidence="6">
    <location>
        <begin position="137"/>
        <end position="156"/>
    </location>
</feature>
<evidence type="ECO:0000256" key="2">
    <source>
        <dbReference type="ARBA" id="ARBA00008974"/>
    </source>
</evidence>
<dbReference type="NCBIfam" id="NF008241">
    <property type="entry name" value="PRK11017.1"/>
    <property type="match status" value="1"/>
</dbReference>
<evidence type="ECO:0000256" key="6">
    <source>
        <dbReference type="SAM" id="Phobius"/>
    </source>
</evidence>
<keyword evidence="4 6" id="KW-1133">Transmembrane helix</keyword>
<dbReference type="PANTHER" id="PTHR30569:SF0">
    <property type="entry name" value="CYTOSINE PERMEASE"/>
    <property type="match status" value="1"/>
</dbReference>
<dbReference type="EMBL" id="JABXWR010000001">
    <property type="protein sequence ID" value="NVO66362.1"/>
    <property type="molecule type" value="Genomic_DNA"/>
</dbReference>
<dbReference type="AlphaFoldDB" id="A0A7K4HMH5"/>
<evidence type="ECO:0000313" key="8">
    <source>
        <dbReference type="Proteomes" id="UP000570823"/>
    </source>
</evidence>
<feature type="transmembrane region" description="Helical" evidence="6">
    <location>
        <begin position="103"/>
        <end position="131"/>
    </location>
</feature>
<evidence type="ECO:0000256" key="1">
    <source>
        <dbReference type="ARBA" id="ARBA00004141"/>
    </source>
</evidence>
<reference evidence="7 8" key="1">
    <citation type="submission" date="2020-06" db="EMBL/GenBank/DDBJ databases">
        <title>Methanofollis fontis sp. nov., a methanogen isolated from marine sediments near a cold seep at Four-Way Closure Ridge offshore southwestern Taiwan.</title>
        <authorList>
            <person name="Chen S.-C."/>
            <person name="Teng N.-H."/>
            <person name="Lin Y.-S."/>
            <person name="Lai M.-C."/>
            <person name="Chen H.-H."/>
            <person name="Wang C.-C."/>
        </authorList>
    </citation>
    <scope>NUCLEOTIDE SEQUENCE [LARGE SCALE GENOMIC DNA]</scope>
    <source>
        <strain evidence="7 8">DSM 2702</strain>
    </source>
</reference>
<protein>
    <submittedName>
        <fullName evidence="7">Cytosine permease</fullName>
    </submittedName>
</protein>
<gene>
    <name evidence="7" type="primary">codB</name>
    <name evidence="7" type="ORF">HWN36_03315</name>
</gene>
<dbReference type="Gene3D" id="1.10.4160.10">
    <property type="entry name" value="Hydantoin permease"/>
    <property type="match status" value="1"/>
</dbReference>
<proteinExistence type="inferred from homology"/>
<feature type="transmembrane region" description="Helical" evidence="6">
    <location>
        <begin position="235"/>
        <end position="259"/>
    </location>
</feature>
<feature type="transmembrane region" description="Helical" evidence="6">
    <location>
        <begin position="59"/>
        <end position="82"/>
    </location>
</feature>
<dbReference type="Proteomes" id="UP000570823">
    <property type="component" value="Unassembled WGS sequence"/>
</dbReference>
<dbReference type="GO" id="GO:0005886">
    <property type="term" value="C:plasma membrane"/>
    <property type="evidence" value="ECO:0007669"/>
    <property type="project" value="TreeGrafter"/>
</dbReference>
<keyword evidence="8" id="KW-1185">Reference proteome</keyword>
<dbReference type="InterPro" id="IPR001248">
    <property type="entry name" value="Pur-cyt_permease"/>
</dbReference>
<dbReference type="InterPro" id="IPR030191">
    <property type="entry name" value="CodB"/>
</dbReference>
<accession>A0A7K4HMH5</accession>
<feature type="transmembrane region" description="Helical" evidence="6">
    <location>
        <begin position="31"/>
        <end position="53"/>
    </location>
</feature>
<comment type="subcellular location">
    <subcellularLocation>
        <location evidence="1">Membrane</location>
        <topology evidence="1">Multi-pass membrane protein</topology>
    </subcellularLocation>
</comment>
<evidence type="ECO:0000256" key="4">
    <source>
        <dbReference type="ARBA" id="ARBA00022989"/>
    </source>
</evidence>
<comment type="similarity">
    <text evidence="2">Belongs to the purine-cytosine permease (2.A.39) family.</text>
</comment>
<dbReference type="CDD" id="cd11484">
    <property type="entry name" value="SLC-NCS1sbd_CobB-like"/>
    <property type="match status" value="1"/>
</dbReference>
<feature type="transmembrane region" description="Helical" evidence="6">
    <location>
        <begin position="397"/>
        <end position="415"/>
    </location>
</feature>
<dbReference type="OrthoDB" id="111380at2157"/>
<dbReference type="RefSeq" id="WP_176788064.1">
    <property type="nucleotide sequence ID" value="NZ_JABXWR010000001.1"/>
</dbReference>
<organism evidence="7 8">
    <name type="scientific">Methanofollis tationis</name>
    <dbReference type="NCBI Taxonomy" id="81417"/>
    <lineage>
        <taxon>Archaea</taxon>
        <taxon>Methanobacteriati</taxon>
        <taxon>Methanobacteriota</taxon>
        <taxon>Stenosarchaea group</taxon>
        <taxon>Methanomicrobia</taxon>
        <taxon>Methanomicrobiales</taxon>
        <taxon>Methanomicrobiaceae</taxon>
        <taxon>Methanofollis</taxon>
    </lineage>
</organism>
<sequence length="423" mass="44567">MAGEGRDGANEDYPLSAVPLSDRRGLLPTTIILLGFTFFSATMWGGAAIGVAFPLWPDLFAVIACGNLLLALYVAVLAYVSQKSGLNTVLMGRFAFGTIGGRWVDLLLGVTQVGWYAWGTATIAILFSTLLNLDTGWQAPLMLLFGFTFCWTAFIGYRGLERLSTVSVPLMCALILVSAAIATGDAGGISGVLAIAPAATMGFGEAVTIVVGTFIAGGTQATNWTRFSDTPKNAVIATMIAFCAGNGLMVFVGAYGAVVYGEPDIVQVLALQGLLLWGVVMLFANIWTTQDNTIYNVSVAGCDLFRTERRRLITLAGAGLGTSLALLGMYTWLVPYMEILGTLVPPIGGVIAADFFLKHRGAYPPLERADACAFNIPGIVAYLGASAVAAFTPGIPPVNGIVAAVLIYLAGDRLSRRLHARRS</sequence>
<feature type="transmembrane region" description="Helical" evidence="6">
    <location>
        <begin position="163"/>
        <end position="183"/>
    </location>
</feature>
<comment type="caution">
    <text evidence="7">The sequence shown here is derived from an EMBL/GenBank/DDBJ whole genome shotgun (WGS) entry which is preliminary data.</text>
</comment>
<evidence type="ECO:0000313" key="7">
    <source>
        <dbReference type="EMBL" id="NVO66362.1"/>
    </source>
</evidence>
<keyword evidence="5 6" id="KW-0472">Membrane</keyword>
<name>A0A7K4HMH5_9EURY</name>
<feature type="transmembrane region" description="Helical" evidence="6">
    <location>
        <begin position="265"/>
        <end position="287"/>
    </location>
</feature>
<evidence type="ECO:0000256" key="3">
    <source>
        <dbReference type="ARBA" id="ARBA00022692"/>
    </source>
</evidence>
<dbReference type="GO" id="GO:0015209">
    <property type="term" value="F:cytosine transmembrane transporter activity"/>
    <property type="evidence" value="ECO:0007669"/>
    <property type="project" value="InterPro"/>
</dbReference>
<feature type="transmembrane region" description="Helical" evidence="6">
    <location>
        <begin position="189"/>
        <end position="215"/>
    </location>
</feature>
<evidence type="ECO:0000256" key="5">
    <source>
        <dbReference type="ARBA" id="ARBA00023136"/>
    </source>
</evidence>
<dbReference type="Pfam" id="PF02133">
    <property type="entry name" value="Transp_cyt_pur"/>
    <property type="match status" value="1"/>
</dbReference>
<feature type="transmembrane region" description="Helical" evidence="6">
    <location>
        <begin position="312"/>
        <end position="333"/>
    </location>
</feature>